<keyword evidence="2 4" id="KW-0238">DNA-binding</keyword>
<dbReference type="EMBL" id="CP038634">
    <property type="protein sequence ID" value="QBY51536.1"/>
    <property type="molecule type" value="Genomic_DNA"/>
</dbReference>
<dbReference type="SUPFAM" id="SSF48498">
    <property type="entry name" value="Tetracyclin repressor-like, C-terminal domain"/>
    <property type="match status" value="1"/>
</dbReference>
<dbReference type="RefSeq" id="WP_135703906.1">
    <property type="nucleotide sequence ID" value="NZ_CP038634.1"/>
</dbReference>
<dbReference type="Proteomes" id="UP000295294">
    <property type="component" value="Chromosome 1"/>
</dbReference>
<dbReference type="Gene3D" id="1.10.10.60">
    <property type="entry name" value="Homeodomain-like"/>
    <property type="match status" value="1"/>
</dbReference>
<evidence type="ECO:0000256" key="2">
    <source>
        <dbReference type="ARBA" id="ARBA00023125"/>
    </source>
</evidence>
<dbReference type="Pfam" id="PF00440">
    <property type="entry name" value="TetR_N"/>
    <property type="match status" value="1"/>
</dbReference>
<evidence type="ECO:0000313" key="6">
    <source>
        <dbReference type="EMBL" id="QBY51536.1"/>
    </source>
</evidence>
<dbReference type="KEGG" id="cox:E0W60_10625"/>
<dbReference type="InterPro" id="IPR011075">
    <property type="entry name" value="TetR_C"/>
</dbReference>
<feature type="domain" description="HTH tetR-type" evidence="5">
    <location>
        <begin position="6"/>
        <end position="66"/>
    </location>
</feature>
<protein>
    <submittedName>
        <fullName evidence="6">TetR/AcrR family transcriptional regulator</fullName>
    </submittedName>
</protein>
<evidence type="ECO:0000256" key="1">
    <source>
        <dbReference type="ARBA" id="ARBA00023015"/>
    </source>
</evidence>
<name>A0A4P7L786_9BURK</name>
<sequence>MARPRKFDEQTALTAALDAFWARGYEATSTRDLTSAMGMTQPSLYNAFGDKRSLFLLALEGYVEASMRERIARLGTTLPPGAAISAYLSESLERSLADPLHRGCLLVNTALEVTPDDPGLQQKVADAFAEIRAFFRDRFAAAQQQGAASTGVSADDASAQLLATLLGMRVLARSAPQRALLEAAVRPTLALLGLPPLSAAAVPGTD</sequence>
<feature type="DNA-binding region" description="H-T-H motif" evidence="4">
    <location>
        <begin position="29"/>
        <end position="48"/>
    </location>
</feature>
<dbReference type="PANTHER" id="PTHR47506:SF1">
    <property type="entry name" value="HTH-TYPE TRANSCRIPTIONAL REGULATOR YJDC"/>
    <property type="match status" value="1"/>
</dbReference>
<dbReference type="InterPro" id="IPR009057">
    <property type="entry name" value="Homeodomain-like_sf"/>
</dbReference>
<dbReference type="Pfam" id="PF16925">
    <property type="entry name" value="TetR_C_13"/>
    <property type="match status" value="1"/>
</dbReference>
<accession>A0A4P7L786</accession>
<gene>
    <name evidence="6" type="ORF">E0W60_10625</name>
</gene>
<evidence type="ECO:0000259" key="5">
    <source>
        <dbReference type="PROSITE" id="PS50977"/>
    </source>
</evidence>
<dbReference type="PROSITE" id="PS50977">
    <property type="entry name" value="HTH_TETR_2"/>
    <property type="match status" value="1"/>
</dbReference>
<evidence type="ECO:0000256" key="4">
    <source>
        <dbReference type="PROSITE-ProRule" id="PRU00335"/>
    </source>
</evidence>
<dbReference type="InterPro" id="IPR036271">
    <property type="entry name" value="Tet_transcr_reg_TetR-rel_C_sf"/>
</dbReference>
<dbReference type="PANTHER" id="PTHR47506">
    <property type="entry name" value="TRANSCRIPTIONAL REGULATORY PROTEIN"/>
    <property type="match status" value="1"/>
</dbReference>
<dbReference type="OrthoDB" id="270177at2"/>
<keyword evidence="1" id="KW-0805">Transcription regulation</keyword>
<reference evidence="6 7" key="1">
    <citation type="submission" date="2019-03" db="EMBL/GenBank/DDBJ databases">
        <title>Efficiently degradation of phenoxyalkanoic acid herbicides by Cupriavidus oxalaticus strain X32.</title>
        <authorList>
            <person name="Sheng X."/>
        </authorList>
    </citation>
    <scope>NUCLEOTIDE SEQUENCE [LARGE SCALE GENOMIC DNA]</scope>
    <source>
        <strain evidence="6 7">X32</strain>
    </source>
</reference>
<proteinExistence type="predicted"/>
<dbReference type="SUPFAM" id="SSF46689">
    <property type="entry name" value="Homeodomain-like"/>
    <property type="match status" value="1"/>
</dbReference>
<dbReference type="AlphaFoldDB" id="A0A4P7L786"/>
<keyword evidence="3" id="KW-0804">Transcription</keyword>
<dbReference type="Gene3D" id="1.10.357.10">
    <property type="entry name" value="Tetracycline Repressor, domain 2"/>
    <property type="match status" value="1"/>
</dbReference>
<organism evidence="6 7">
    <name type="scientific">Cupriavidus oxalaticus</name>
    <dbReference type="NCBI Taxonomy" id="96344"/>
    <lineage>
        <taxon>Bacteria</taxon>
        <taxon>Pseudomonadati</taxon>
        <taxon>Pseudomonadota</taxon>
        <taxon>Betaproteobacteria</taxon>
        <taxon>Burkholderiales</taxon>
        <taxon>Burkholderiaceae</taxon>
        <taxon>Cupriavidus</taxon>
    </lineage>
</organism>
<dbReference type="GO" id="GO:0003677">
    <property type="term" value="F:DNA binding"/>
    <property type="evidence" value="ECO:0007669"/>
    <property type="project" value="UniProtKB-UniRule"/>
</dbReference>
<dbReference type="InterPro" id="IPR001647">
    <property type="entry name" value="HTH_TetR"/>
</dbReference>
<evidence type="ECO:0000256" key="3">
    <source>
        <dbReference type="ARBA" id="ARBA00023163"/>
    </source>
</evidence>
<evidence type="ECO:0000313" key="7">
    <source>
        <dbReference type="Proteomes" id="UP000295294"/>
    </source>
</evidence>